<comment type="cofactor">
    <cofactor evidence="1 6">
        <name>pyridoxal 5'-phosphate</name>
        <dbReference type="ChEBI" id="CHEBI:597326"/>
    </cofactor>
</comment>
<dbReference type="KEGG" id="nhl:Nhal_3183"/>
<dbReference type="InterPro" id="IPR004838">
    <property type="entry name" value="NHTrfase_class1_PyrdxlP-BS"/>
</dbReference>
<dbReference type="STRING" id="472759.Nhal_3183"/>
<evidence type="ECO:0000256" key="4">
    <source>
        <dbReference type="ARBA" id="ARBA00022679"/>
    </source>
</evidence>
<evidence type="ECO:0000256" key="2">
    <source>
        <dbReference type="ARBA" id="ARBA00007441"/>
    </source>
</evidence>
<dbReference type="PROSITE" id="PS00105">
    <property type="entry name" value="AA_TRANSFER_CLASS_1"/>
    <property type="match status" value="1"/>
</dbReference>
<reference evidence="9" key="1">
    <citation type="submission" date="2010-04" db="EMBL/GenBank/DDBJ databases">
        <title>Complete genome sequence of Nitrosococcus halophilus Nc4, a salt-adapted, aerobic obligate ammonia-oxidizing sulfur purple bacterium.</title>
        <authorList>
            <consortium name="US DOE Joint Genome Institute"/>
            <person name="Campbell M.A."/>
            <person name="Malfatti S.A."/>
            <person name="Chain P.S.G."/>
            <person name="Heidelberg J.F."/>
            <person name="Ward B.B."/>
            <person name="Klotz M.G."/>
        </authorList>
    </citation>
    <scope>NUCLEOTIDE SEQUENCE [LARGE SCALE GENOMIC DNA]</scope>
    <source>
        <strain evidence="9">Nc4</strain>
    </source>
</reference>
<dbReference type="InterPro" id="IPR015424">
    <property type="entry name" value="PyrdxlP-dep_Trfase"/>
</dbReference>
<feature type="domain" description="Aminotransferase class I/classII large" evidence="7">
    <location>
        <begin position="42"/>
        <end position="375"/>
    </location>
</feature>
<dbReference type="RefSeq" id="WP_013034084.1">
    <property type="nucleotide sequence ID" value="NC_013960.1"/>
</dbReference>
<evidence type="ECO:0000256" key="5">
    <source>
        <dbReference type="ARBA" id="ARBA00022898"/>
    </source>
</evidence>
<sequence>MNLNPKYSPRTHLNLNVRGLSQSATLAINERCAGLIRDGKEVFRFGLGQSPFPIPLPIVEALKANAHQKDYLPVKGLPALREAIVGYYQRTEGLDYSPDKILVGPGSKELMFIVQLVYYGDLVIPTPSWVSYAPQASIIGRHLRWLPTQIETGLGVTPEALNNLCQTDPERPRLLILNYPGNPSGMTYSAAQLKAIAKVARRYRVLVLADEIYSELHFEGKHISIARFYPEGTLISNGLSKWCGAGGWRLGAFIFPQSLTWLLESMAAVASETFTSTSAPIQYAAVEAFRGSTEIKHYTRQVRRLLHALTRFAARRLRDIGAAVADPQGAFYLFPNFDPLREQLCRRSMTNSEILCTRLLEETGVAILPGSVFGRPLDELSARLACVDFDGGKALAALEALPDTTEPNEAFLRTYCYPVVHGIERLCNWLS</sequence>
<dbReference type="InterPro" id="IPR015421">
    <property type="entry name" value="PyrdxlP-dep_Trfase_major"/>
</dbReference>
<dbReference type="GO" id="GO:0030170">
    <property type="term" value="F:pyridoxal phosphate binding"/>
    <property type="evidence" value="ECO:0007669"/>
    <property type="project" value="InterPro"/>
</dbReference>
<evidence type="ECO:0000256" key="6">
    <source>
        <dbReference type="RuleBase" id="RU000481"/>
    </source>
</evidence>
<keyword evidence="3 6" id="KW-0032">Aminotransferase</keyword>
<dbReference type="eggNOG" id="COG0436">
    <property type="taxonomic scope" value="Bacteria"/>
</dbReference>
<keyword evidence="4 6" id="KW-0808">Transferase</keyword>
<organism evidence="8 9">
    <name type="scientific">Nitrosococcus halophilus (strain Nc4)</name>
    <dbReference type="NCBI Taxonomy" id="472759"/>
    <lineage>
        <taxon>Bacteria</taxon>
        <taxon>Pseudomonadati</taxon>
        <taxon>Pseudomonadota</taxon>
        <taxon>Gammaproteobacteria</taxon>
        <taxon>Chromatiales</taxon>
        <taxon>Chromatiaceae</taxon>
        <taxon>Nitrosococcus</taxon>
    </lineage>
</organism>
<dbReference type="Gene3D" id="3.90.1150.10">
    <property type="entry name" value="Aspartate Aminotransferase, domain 1"/>
    <property type="match status" value="1"/>
</dbReference>
<dbReference type="OrthoDB" id="9763453at2"/>
<dbReference type="InterPro" id="IPR015422">
    <property type="entry name" value="PyrdxlP-dep_Trfase_small"/>
</dbReference>
<proteinExistence type="inferred from homology"/>
<dbReference type="GO" id="GO:0008483">
    <property type="term" value="F:transaminase activity"/>
    <property type="evidence" value="ECO:0007669"/>
    <property type="project" value="UniProtKB-KW"/>
</dbReference>
<evidence type="ECO:0000313" key="8">
    <source>
        <dbReference type="EMBL" id="ADE16234.1"/>
    </source>
</evidence>
<dbReference type="SUPFAM" id="SSF53383">
    <property type="entry name" value="PLP-dependent transferases"/>
    <property type="match status" value="1"/>
</dbReference>
<dbReference type="InterPro" id="IPR050596">
    <property type="entry name" value="AspAT/PAT-like"/>
</dbReference>
<dbReference type="Pfam" id="PF00155">
    <property type="entry name" value="Aminotran_1_2"/>
    <property type="match status" value="1"/>
</dbReference>
<protein>
    <recommendedName>
        <fullName evidence="6">Aminotransferase</fullName>
        <ecNumber evidence="6">2.6.1.-</ecNumber>
    </recommendedName>
</protein>
<keyword evidence="5" id="KW-0663">Pyridoxal phosphate</keyword>
<dbReference type="EC" id="2.6.1.-" evidence="6"/>
<evidence type="ECO:0000259" key="7">
    <source>
        <dbReference type="Pfam" id="PF00155"/>
    </source>
</evidence>
<dbReference type="Proteomes" id="UP000001844">
    <property type="component" value="Chromosome"/>
</dbReference>
<comment type="similarity">
    <text evidence="2 6">Belongs to the class-I pyridoxal-phosphate-dependent aminotransferase family.</text>
</comment>
<evidence type="ECO:0000256" key="3">
    <source>
        <dbReference type="ARBA" id="ARBA00022576"/>
    </source>
</evidence>
<name>D5BZY7_NITHN</name>
<dbReference type="Gene3D" id="3.40.640.10">
    <property type="entry name" value="Type I PLP-dependent aspartate aminotransferase-like (Major domain)"/>
    <property type="match status" value="1"/>
</dbReference>
<evidence type="ECO:0000313" key="9">
    <source>
        <dbReference type="Proteomes" id="UP000001844"/>
    </source>
</evidence>
<keyword evidence="9" id="KW-1185">Reference proteome</keyword>
<dbReference type="GO" id="GO:0006520">
    <property type="term" value="P:amino acid metabolic process"/>
    <property type="evidence" value="ECO:0007669"/>
    <property type="project" value="InterPro"/>
</dbReference>
<dbReference type="HOGENOM" id="CLU_017584_4_7_6"/>
<dbReference type="InterPro" id="IPR004839">
    <property type="entry name" value="Aminotransferase_I/II_large"/>
</dbReference>
<dbReference type="EMBL" id="CP001798">
    <property type="protein sequence ID" value="ADE16234.1"/>
    <property type="molecule type" value="Genomic_DNA"/>
</dbReference>
<dbReference type="PANTHER" id="PTHR46383">
    <property type="entry name" value="ASPARTATE AMINOTRANSFERASE"/>
    <property type="match status" value="1"/>
</dbReference>
<evidence type="ECO:0000256" key="1">
    <source>
        <dbReference type="ARBA" id="ARBA00001933"/>
    </source>
</evidence>
<gene>
    <name evidence="8" type="ordered locus">Nhal_3183</name>
</gene>
<dbReference type="AlphaFoldDB" id="D5BZY7"/>
<accession>D5BZY7</accession>
<dbReference type="CDD" id="cd00609">
    <property type="entry name" value="AAT_like"/>
    <property type="match status" value="1"/>
</dbReference>
<dbReference type="PANTHER" id="PTHR46383:SF1">
    <property type="entry name" value="ASPARTATE AMINOTRANSFERASE"/>
    <property type="match status" value="1"/>
</dbReference>